<dbReference type="AlphaFoldDB" id="A0AB36B644"/>
<name>A0AB36B644_CLOIN</name>
<dbReference type="Proteomes" id="UP000604383">
    <property type="component" value="Unassembled WGS sequence"/>
</dbReference>
<comment type="caution">
    <text evidence="1">The sequence shown here is derived from an EMBL/GenBank/DDBJ whole genome shotgun (WGS) entry which is preliminary data.</text>
</comment>
<organism evidence="1 2">
    <name type="scientific">Clostridium innocuum</name>
    <dbReference type="NCBI Taxonomy" id="1522"/>
    <lineage>
        <taxon>Bacteria</taxon>
        <taxon>Bacillati</taxon>
        <taxon>Bacillota</taxon>
        <taxon>Clostridia</taxon>
        <taxon>Eubacteriales</taxon>
        <taxon>Clostridiaceae</taxon>
        <taxon>Clostridium</taxon>
    </lineage>
</organism>
<evidence type="ECO:0008006" key="3">
    <source>
        <dbReference type="Google" id="ProtNLM"/>
    </source>
</evidence>
<accession>A0AB36B644</accession>
<evidence type="ECO:0000313" key="2">
    <source>
        <dbReference type="Proteomes" id="UP000604383"/>
    </source>
</evidence>
<evidence type="ECO:0000313" key="1">
    <source>
        <dbReference type="EMBL" id="MZH56212.1"/>
    </source>
</evidence>
<protein>
    <recommendedName>
        <fullName evidence="3">WYL domain-containing protein</fullName>
    </recommendedName>
</protein>
<reference evidence="1" key="1">
    <citation type="journal article" date="2019" name="Nat. Med.">
        <title>A library of human gut bacterial isolates paired with longitudinal multiomics data enables mechanistic microbiome research.</title>
        <authorList>
            <person name="Poyet M."/>
            <person name="Groussin M."/>
            <person name="Gibbons S.M."/>
            <person name="Avila-Pacheco J."/>
            <person name="Jiang X."/>
            <person name="Kearney S.M."/>
            <person name="Perrotta A.R."/>
            <person name="Berdy B."/>
            <person name="Zhao S."/>
            <person name="Lieberman T.D."/>
            <person name="Swanson P.K."/>
            <person name="Smith M."/>
            <person name="Roesemann S."/>
            <person name="Alexander J.E."/>
            <person name="Rich S.A."/>
            <person name="Livny J."/>
            <person name="Vlamakis H."/>
            <person name="Clish C."/>
            <person name="Bullock K."/>
            <person name="Deik A."/>
            <person name="Scott J."/>
            <person name="Pierce K.A."/>
            <person name="Xavier R.J."/>
            <person name="Alm E.J."/>
        </authorList>
    </citation>
    <scope>NUCLEOTIDE SEQUENCE</scope>
    <source>
        <strain evidence="1">BIOML-A12</strain>
    </source>
</reference>
<sequence>MYQGYDEDKQKYVARTIHIYNILYVHLDINLSTFQAYIEERFKKMKNNGVQFSINEDTIYKVKLTEHGKELFKLRYLERPNPLPESEEDKSIYYFNCSKMQFKSYFAPFRKDVIVLEPRDMIEEILQEYMDAIDIYKGD</sequence>
<dbReference type="RefSeq" id="WP_035303260.1">
    <property type="nucleotide sequence ID" value="NZ_JAHOAT010000020.1"/>
</dbReference>
<proteinExistence type="predicted"/>
<gene>
    <name evidence="1" type="ORF">GT664_10685</name>
</gene>
<dbReference type="EMBL" id="WWTN01000016">
    <property type="protein sequence ID" value="MZH56212.1"/>
    <property type="molecule type" value="Genomic_DNA"/>
</dbReference>